<evidence type="ECO:0000256" key="1">
    <source>
        <dbReference type="SAM" id="MobiDB-lite"/>
    </source>
</evidence>
<dbReference type="Gene3D" id="3.20.10.10">
    <property type="entry name" value="D-amino Acid Aminotransferase, subunit A, domain 2"/>
    <property type="match status" value="1"/>
</dbReference>
<dbReference type="SUPFAM" id="SSF56752">
    <property type="entry name" value="D-aminoacid aminotransferase-like PLP-dependent enzymes"/>
    <property type="match status" value="1"/>
</dbReference>
<feature type="compositionally biased region" description="Basic and acidic residues" evidence="1">
    <location>
        <begin position="14"/>
        <end position="31"/>
    </location>
</feature>
<dbReference type="Proteomes" id="UP000177798">
    <property type="component" value="Chromosome 8"/>
</dbReference>
<feature type="compositionally biased region" description="Low complexity" evidence="1">
    <location>
        <begin position="199"/>
        <end position="213"/>
    </location>
</feature>
<dbReference type="VEuPathDB" id="FungiDB:sscle_08g066760"/>
<gene>
    <name evidence="2" type="ORF">sscle_08g066760</name>
</gene>
<name>A0A1D9QAG2_SCLS1</name>
<accession>A0A1D9QAG2</accession>
<sequence>MKMTSENVYVEPQNGRREGTKKYPKKSREISPRTTYRGAPITSFDKLITYKYILCSNSLFRLLPFNMSSSKEPEPEPTFQLFTSLRYDPILLQSPLNIESWPLPSPAPCPFYMLPYHRDRLQQAATHFSWPIAINAISGPEGFQNLLTTLSKNIDTSSPAPLRVRIVLDHKGNLTVESNPVPAVSLSNLFPTRLPPPSTTSSHPTPQVSISPLTGGALTLGTTDFLPSEPLKSFNSSSPYTIIPDPSLTTPSPYTGFKTTSRNMYDTARSRAEIHTFTEPKEVLLVSSNGQIMEGSLTTPFFYRDRKWVTPSEECGGQIGTTRRWALEKGISTQTTIPITSLTENEECWISNGVRGFTFGRIKFLS</sequence>
<dbReference type="OrthoDB" id="5288718at2759"/>
<protein>
    <recommendedName>
        <fullName evidence="4">Aminodeoxychorismate lyase</fullName>
    </recommendedName>
</protein>
<feature type="region of interest" description="Disordered" evidence="1">
    <location>
        <begin position="1"/>
        <end position="31"/>
    </location>
</feature>
<dbReference type="EMBL" id="CP017821">
    <property type="protein sequence ID" value="APA11906.1"/>
    <property type="molecule type" value="Genomic_DNA"/>
</dbReference>
<dbReference type="Gene3D" id="3.30.470.10">
    <property type="match status" value="1"/>
</dbReference>
<proteinExistence type="predicted"/>
<evidence type="ECO:0000313" key="3">
    <source>
        <dbReference type="Proteomes" id="UP000177798"/>
    </source>
</evidence>
<dbReference type="InterPro" id="IPR036038">
    <property type="entry name" value="Aminotransferase-like"/>
</dbReference>
<dbReference type="AlphaFoldDB" id="A0A1D9QAG2"/>
<evidence type="ECO:0000313" key="2">
    <source>
        <dbReference type="EMBL" id="APA11906.1"/>
    </source>
</evidence>
<dbReference type="InterPro" id="IPR043132">
    <property type="entry name" value="BCAT-like_C"/>
</dbReference>
<evidence type="ECO:0008006" key="4">
    <source>
        <dbReference type="Google" id="ProtNLM"/>
    </source>
</evidence>
<organism evidence="2 3">
    <name type="scientific">Sclerotinia sclerotiorum (strain ATCC 18683 / 1980 / Ss-1)</name>
    <name type="common">White mold</name>
    <name type="synonym">Whetzelinia sclerotiorum</name>
    <dbReference type="NCBI Taxonomy" id="665079"/>
    <lineage>
        <taxon>Eukaryota</taxon>
        <taxon>Fungi</taxon>
        <taxon>Dikarya</taxon>
        <taxon>Ascomycota</taxon>
        <taxon>Pezizomycotina</taxon>
        <taxon>Leotiomycetes</taxon>
        <taxon>Helotiales</taxon>
        <taxon>Sclerotiniaceae</taxon>
        <taxon>Sclerotinia</taxon>
    </lineage>
</organism>
<dbReference type="GO" id="GO:0003824">
    <property type="term" value="F:catalytic activity"/>
    <property type="evidence" value="ECO:0007669"/>
    <property type="project" value="InterPro"/>
</dbReference>
<dbReference type="Pfam" id="PF01063">
    <property type="entry name" value="Aminotran_4"/>
    <property type="match status" value="1"/>
</dbReference>
<dbReference type="InterPro" id="IPR043131">
    <property type="entry name" value="BCAT-like_N"/>
</dbReference>
<feature type="region of interest" description="Disordered" evidence="1">
    <location>
        <begin position="194"/>
        <end position="213"/>
    </location>
</feature>
<reference evidence="3" key="1">
    <citation type="journal article" date="2017" name="Genome Biol. Evol.">
        <title>The complete genome sequence of the phytopathogenic fungus Sclerotinia sclerotiorum reveals insights into the genome architecture of broad host range pathogens.</title>
        <authorList>
            <person name="Derbyshire M."/>
            <person name="Denton-Giles M."/>
            <person name="Hegedus D."/>
            <person name="Seifbarghy S."/>
            <person name="Rollins J."/>
            <person name="van Kan J."/>
            <person name="Seidl M.F."/>
            <person name="Faino L."/>
            <person name="Mbengue M."/>
            <person name="Navaud O."/>
            <person name="Raffaele S."/>
            <person name="Hammond-Kosack K."/>
            <person name="Heard S."/>
            <person name="Oliver R."/>
        </authorList>
    </citation>
    <scope>NUCLEOTIDE SEQUENCE [LARGE SCALE GENOMIC DNA]</scope>
    <source>
        <strain evidence="3">ATCC 18683 / 1980 / Ss-1</strain>
    </source>
</reference>
<dbReference type="InterPro" id="IPR001544">
    <property type="entry name" value="Aminotrans_IV"/>
</dbReference>